<evidence type="ECO:0000313" key="4">
    <source>
        <dbReference type="EnsemblMetazoa" id="MESCA005973-PA"/>
    </source>
</evidence>
<evidence type="ECO:0000256" key="2">
    <source>
        <dbReference type="ARBA" id="ARBA00048287"/>
    </source>
</evidence>
<dbReference type="PRINTS" id="PR01270">
    <property type="entry name" value="HDASUPER"/>
</dbReference>
<dbReference type="Proteomes" id="UP000015102">
    <property type="component" value="Unassembled WGS sequence"/>
</dbReference>
<dbReference type="HOGENOM" id="CLU_007727_1_1_1"/>
<dbReference type="EnsemblMetazoa" id="MESCA005973-RA">
    <property type="protein sequence ID" value="MESCA005973-PA"/>
    <property type="gene ID" value="MESCA005973"/>
</dbReference>
<dbReference type="InterPro" id="IPR023696">
    <property type="entry name" value="Ureohydrolase_dom_sf"/>
</dbReference>
<dbReference type="SUPFAM" id="SSF52768">
    <property type="entry name" value="Arginase/deacetylase"/>
    <property type="match status" value="1"/>
</dbReference>
<dbReference type="EMBL" id="CAQQ02196361">
    <property type="status" value="NOT_ANNOTATED_CDS"/>
    <property type="molecule type" value="Genomic_DNA"/>
</dbReference>
<evidence type="ECO:0000256" key="1">
    <source>
        <dbReference type="ARBA" id="ARBA00022801"/>
    </source>
</evidence>
<protein>
    <recommendedName>
        <fullName evidence="3">Histone deacetylase domain-containing protein</fullName>
    </recommendedName>
</protein>
<name>T1GQR0_MEGSC</name>
<dbReference type="PANTHER" id="PTHR10625:SF23">
    <property type="entry name" value="HISTONE DEACETYLASE 11"/>
    <property type="match status" value="1"/>
</dbReference>
<reference evidence="4" key="2">
    <citation type="submission" date="2015-06" db="UniProtKB">
        <authorList>
            <consortium name="EnsemblMetazoa"/>
        </authorList>
    </citation>
    <scope>IDENTIFICATION</scope>
</reference>
<dbReference type="Gene3D" id="3.40.800.20">
    <property type="entry name" value="Histone deacetylase domain"/>
    <property type="match status" value="1"/>
</dbReference>
<dbReference type="InterPro" id="IPR037138">
    <property type="entry name" value="His_deacetylse_dom_sf"/>
</dbReference>
<evidence type="ECO:0000313" key="5">
    <source>
        <dbReference type="Proteomes" id="UP000015102"/>
    </source>
</evidence>
<dbReference type="InterPro" id="IPR000286">
    <property type="entry name" value="HDACs"/>
</dbReference>
<dbReference type="InterPro" id="IPR044150">
    <property type="entry name" value="HDAC_classIV"/>
</dbReference>
<keyword evidence="5" id="KW-1185">Reference proteome</keyword>
<dbReference type="Pfam" id="PF00850">
    <property type="entry name" value="Hist_deacetyl"/>
    <property type="match status" value="1"/>
</dbReference>
<organism evidence="4 5">
    <name type="scientific">Megaselia scalaris</name>
    <name type="common">Humpbacked fly</name>
    <name type="synonym">Phora scalaris</name>
    <dbReference type="NCBI Taxonomy" id="36166"/>
    <lineage>
        <taxon>Eukaryota</taxon>
        <taxon>Metazoa</taxon>
        <taxon>Ecdysozoa</taxon>
        <taxon>Arthropoda</taxon>
        <taxon>Hexapoda</taxon>
        <taxon>Insecta</taxon>
        <taxon>Pterygota</taxon>
        <taxon>Neoptera</taxon>
        <taxon>Endopterygota</taxon>
        <taxon>Diptera</taxon>
        <taxon>Brachycera</taxon>
        <taxon>Muscomorpha</taxon>
        <taxon>Platypezoidea</taxon>
        <taxon>Phoridae</taxon>
        <taxon>Megaseliini</taxon>
        <taxon>Megaselia</taxon>
    </lineage>
</organism>
<evidence type="ECO:0000259" key="3">
    <source>
        <dbReference type="Pfam" id="PF00850"/>
    </source>
</evidence>
<comment type="catalytic activity">
    <reaction evidence="2">
        <text>N(6)-acetyl-L-lysyl-[histone] + H2O = L-lysyl-[histone] + acetate</text>
        <dbReference type="Rhea" id="RHEA:58196"/>
        <dbReference type="Rhea" id="RHEA-COMP:9845"/>
        <dbReference type="Rhea" id="RHEA-COMP:11338"/>
        <dbReference type="ChEBI" id="CHEBI:15377"/>
        <dbReference type="ChEBI" id="CHEBI:29969"/>
        <dbReference type="ChEBI" id="CHEBI:30089"/>
        <dbReference type="ChEBI" id="CHEBI:61930"/>
        <dbReference type="EC" id="3.5.1.98"/>
    </reaction>
</comment>
<accession>T1GQR0</accession>
<dbReference type="GO" id="GO:0040029">
    <property type="term" value="P:epigenetic regulation of gene expression"/>
    <property type="evidence" value="ECO:0007669"/>
    <property type="project" value="TreeGrafter"/>
</dbReference>
<sequence length="250" mass="28393">MDHSYLLKKSYNIIFLFQWSINAAKISEIPFLIFVPNVIVQRCYLKRMRYQTGGSILASKLALKNGWGINLGGGFHHCCSSKGGGFCAYADISLIIHKLFTEEEQLKKVMIVDLDAHQGNGHERDFKGNKNVFIFDMYNAFIYPRDHPAKLAIDVAVELKPHTEDNDYLSKLMKNLEISFSKFHPDMIVYNAGTDVLKGDPLGLLDITDNGIINRDEIVFAKASQLKIPIVMLLRVVIYVPLLKLLQIQF</sequence>
<dbReference type="STRING" id="36166.T1GQR0"/>
<keyword evidence="1" id="KW-0378">Hydrolase</keyword>
<dbReference type="PANTHER" id="PTHR10625">
    <property type="entry name" value="HISTONE DEACETYLASE HDAC1-RELATED"/>
    <property type="match status" value="1"/>
</dbReference>
<feature type="domain" description="Histone deacetylase" evidence="3">
    <location>
        <begin position="38"/>
        <end position="234"/>
    </location>
</feature>
<dbReference type="GO" id="GO:0000118">
    <property type="term" value="C:histone deacetylase complex"/>
    <property type="evidence" value="ECO:0007669"/>
    <property type="project" value="TreeGrafter"/>
</dbReference>
<dbReference type="AlphaFoldDB" id="T1GQR0"/>
<dbReference type="CDD" id="cd09993">
    <property type="entry name" value="HDAC_classIV"/>
    <property type="match status" value="1"/>
</dbReference>
<reference evidence="5" key="1">
    <citation type="submission" date="2013-02" db="EMBL/GenBank/DDBJ databases">
        <authorList>
            <person name="Hughes D."/>
        </authorList>
    </citation>
    <scope>NUCLEOTIDE SEQUENCE</scope>
    <source>
        <strain>Durham</strain>
        <strain evidence="5">NC isolate 2 -- Noor lab</strain>
    </source>
</reference>
<dbReference type="InterPro" id="IPR023801">
    <property type="entry name" value="His_deacetylse_dom"/>
</dbReference>
<dbReference type="GO" id="GO:0141221">
    <property type="term" value="F:histone deacetylase activity, hydrolytic mechanism"/>
    <property type="evidence" value="ECO:0007669"/>
    <property type="project" value="UniProtKB-EC"/>
</dbReference>
<proteinExistence type="predicted"/>